<dbReference type="PANTHER" id="PTHR43155:SF2">
    <property type="entry name" value="CYCLIC DI-GMP PHOSPHODIESTERASE PA4108"/>
    <property type="match status" value="1"/>
</dbReference>
<dbReference type="PANTHER" id="PTHR43155">
    <property type="entry name" value="CYCLIC DI-GMP PHOSPHODIESTERASE PA4108-RELATED"/>
    <property type="match status" value="1"/>
</dbReference>
<dbReference type="InterPro" id="IPR003607">
    <property type="entry name" value="HD/PDEase_dom"/>
</dbReference>
<dbReference type="Gene3D" id="1.10.3210.10">
    <property type="entry name" value="Hypothetical protein af1432"/>
    <property type="match status" value="1"/>
</dbReference>
<feature type="region of interest" description="Disordered" evidence="1">
    <location>
        <begin position="56"/>
        <end position="91"/>
    </location>
</feature>
<evidence type="ECO:0000256" key="1">
    <source>
        <dbReference type="SAM" id="MobiDB-lite"/>
    </source>
</evidence>
<dbReference type="Proteomes" id="UP000693952">
    <property type="component" value="Chromosome"/>
</dbReference>
<dbReference type="SUPFAM" id="SSF109604">
    <property type="entry name" value="HD-domain/PDEase-like"/>
    <property type="match status" value="1"/>
</dbReference>
<gene>
    <name evidence="3" type="ORF">KSS89_13030</name>
</gene>
<dbReference type="InterPro" id="IPR037522">
    <property type="entry name" value="HD_GYP_dom"/>
</dbReference>
<dbReference type="Pfam" id="PF13487">
    <property type="entry name" value="HD_5"/>
    <property type="match status" value="1"/>
</dbReference>
<dbReference type="CDD" id="cd00077">
    <property type="entry name" value="HDc"/>
    <property type="match status" value="1"/>
</dbReference>
<sequence>MLKLISLQQLQMGMYIHQFCGSWLDHSFWKAGFVLNSREDLRRLQRSNLSGLWIDSAKGRDLPEPGERQATPPPAPEPPSPAAAPTTAPRASMGEELQRAIKVCAHSRQAVMDMFQEVRMGQVIQVQQVNELVGMITDSLLRHPHALISLARLKRADDYTYMHSVAVCALMLATARQLGLSEHFVRLAGVAGLLHDVGKLTIPDAILNKPQKLSDSEFEQVKLHPEAGGSILRQNGAVDALVLDVCLHHHEKADGSGYPHRLKGEQISLFAQMGAVCDVYDAVTSNRPYNRGWDPAEAIQRMSTWTGHFDQRVFQAFVKSVGIYPVGSLVRLESGRLAVVLEQHPDALLTPKVKVFFSTRSNLPLEQSVVDLAKVKGRERIIAREAPGDWDFKELDRLWQDVPA</sequence>
<feature type="compositionally biased region" description="Pro residues" evidence="1">
    <location>
        <begin position="71"/>
        <end position="82"/>
    </location>
</feature>
<proteinExistence type="predicted"/>
<evidence type="ECO:0000313" key="3">
    <source>
        <dbReference type="EMBL" id="QXH43096.1"/>
    </source>
</evidence>
<dbReference type="SMART" id="SM00471">
    <property type="entry name" value="HDc"/>
    <property type="match status" value="1"/>
</dbReference>
<keyword evidence="4" id="KW-1185">Reference proteome</keyword>
<evidence type="ECO:0000313" key="4">
    <source>
        <dbReference type="Proteomes" id="UP000693952"/>
    </source>
</evidence>
<accession>A0ABX8MZU2</accession>
<protein>
    <submittedName>
        <fullName evidence="3">HD-GYP domain-containing protein</fullName>
    </submittedName>
</protein>
<feature type="compositionally biased region" description="Basic and acidic residues" evidence="1">
    <location>
        <begin position="57"/>
        <end position="67"/>
    </location>
</feature>
<organism evidence="3 4">
    <name type="scientific">Pseudomonas sessilinigenes</name>
    <dbReference type="NCBI Taxonomy" id="658629"/>
    <lineage>
        <taxon>Bacteria</taxon>
        <taxon>Pseudomonadati</taxon>
        <taxon>Pseudomonadota</taxon>
        <taxon>Gammaproteobacteria</taxon>
        <taxon>Pseudomonadales</taxon>
        <taxon>Pseudomonadaceae</taxon>
        <taxon>Pseudomonas</taxon>
    </lineage>
</organism>
<dbReference type="EMBL" id="CP077074">
    <property type="protein sequence ID" value="QXH43096.1"/>
    <property type="molecule type" value="Genomic_DNA"/>
</dbReference>
<dbReference type="PROSITE" id="PS51832">
    <property type="entry name" value="HD_GYP"/>
    <property type="match status" value="1"/>
</dbReference>
<evidence type="ECO:0000259" key="2">
    <source>
        <dbReference type="PROSITE" id="PS51832"/>
    </source>
</evidence>
<dbReference type="Pfam" id="PF11871">
    <property type="entry name" value="DUF3391"/>
    <property type="match status" value="1"/>
</dbReference>
<reference evidence="3" key="1">
    <citation type="submission" date="2021-06" db="EMBL/GenBank/DDBJ databases">
        <title>Updating the genus Pseudomonas: Description of 43 new species and partition of the Pseudomonas putida group.</title>
        <authorList>
            <person name="Girard L."/>
            <person name="Lood C."/>
            <person name="Vandamme P."/>
            <person name="Rokni-Zadeh H."/>
            <person name="van Noort V."/>
            <person name="Hofte M."/>
            <person name="Lavigne R."/>
            <person name="De Mot R."/>
        </authorList>
    </citation>
    <scope>NUCLEOTIDE SEQUENCE</scope>
    <source>
        <strain evidence="3">CMR12a</strain>
    </source>
</reference>
<feature type="domain" description="HD-GYP" evidence="2">
    <location>
        <begin position="136"/>
        <end position="333"/>
    </location>
</feature>
<dbReference type="RefSeq" id="WP_068595873.1">
    <property type="nucleotide sequence ID" value="NZ_CP027706.1"/>
</dbReference>
<dbReference type="InterPro" id="IPR021812">
    <property type="entry name" value="DUF3391"/>
</dbReference>
<name>A0ABX8MZU2_9PSED</name>